<dbReference type="EMBL" id="AMQN01017504">
    <property type="status" value="NOT_ANNOTATED_CDS"/>
    <property type="molecule type" value="Genomic_DNA"/>
</dbReference>
<reference evidence="2" key="3">
    <citation type="submission" date="2015-06" db="UniProtKB">
        <authorList>
            <consortium name="EnsemblMetazoa"/>
        </authorList>
    </citation>
    <scope>IDENTIFICATION</scope>
</reference>
<dbReference type="EMBL" id="KB293198">
    <property type="protein sequence ID" value="ELU16291.1"/>
    <property type="molecule type" value="Genomic_DNA"/>
</dbReference>
<proteinExistence type="predicted"/>
<organism evidence="1">
    <name type="scientific">Capitella teleta</name>
    <name type="common">Polychaete worm</name>
    <dbReference type="NCBI Taxonomy" id="283909"/>
    <lineage>
        <taxon>Eukaryota</taxon>
        <taxon>Metazoa</taxon>
        <taxon>Spiralia</taxon>
        <taxon>Lophotrochozoa</taxon>
        <taxon>Annelida</taxon>
        <taxon>Polychaeta</taxon>
        <taxon>Sedentaria</taxon>
        <taxon>Scolecida</taxon>
        <taxon>Capitellidae</taxon>
        <taxon>Capitella</taxon>
    </lineage>
</organism>
<keyword evidence="3" id="KW-1185">Reference proteome</keyword>
<evidence type="ECO:0000313" key="1">
    <source>
        <dbReference type="EMBL" id="ELU16291.1"/>
    </source>
</evidence>
<reference evidence="1 3" key="2">
    <citation type="journal article" date="2013" name="Nature">
        <title>Insights into bilaterian evolution from three spiralian genomes.</title>
        <authorList>
            <person name="Simakov O."/>
            <person name="Marletaz F."/>
            <person name="Cho S.J."/>
            <person name="Edsinger-Gonzales E."/>
            <person name="Havlak P."/>
            <person name="Hellsten U."/>
            <person name="Kuo D.H."/>
            <person name="Larsson T."/>
            <person name="Lv J."/>
            <person name="Arendt D."/>
            <person name="Savage R."/>
            <person name="Osoegawa K."/>
            <person name="de Jong P."/>
            <person name="Grimwood J."/>
            <person name="Chapman J.A."/>
            <person name="Shapiro H."/>
            <person name="Aerts A."/>
            <person name="Otillar R.P."/>
            <person name="Terry A.Y."/>
            <person name="Boore J.L."/>
            <person name="Grigoriev I.V."/>
            <person name="Lindberg D.R."/>
            <person name="Seaver E.C."/>
            <person name="Weisblat D.A."/>
            <person name="Putnam N.H."/>
            <person name="Rokhsar D.S."/>
        </authorList>
    </citation>
    <scope>NUCLEOTIDE SEQUENCE</scope>
    <source>
        <strain evidence="1 3">I ESC-2004</strain>
    </source>
</reference>
<reference evidence="3" key="1">
    <citation type="submission" date="2012-12" db="EMBL/GenBank/DDBJ databases">
        <authorList>
            <person name="Hellsten U."/>
            <person name="Grimwood J."/>
            <person name="Chapman J.A."/>
            <person name="Shapiro H."/>
            <person name="Aerts A."/>
            <person name="Otillar R.P."/>
            <person name="Terry A.Y."/>
            <person name="Boore J.L."/>
            <person name="Simakov O."/>
            <person name="Marletaz F."/>
            <person name="Cho S.-J."/>
            <person name="Edsinger-Gonzales E."/>
            <person name="Havlak P."/>
            <person name="Kuo D.-H."/>
            <person name="Larsson T."/>
            <person name="Lv J."/>
            <person name="Arendt D."/>
            <person name="Savage R."/>
            <person name="Osoegawa K."/>
            <person name="de Jong P."/>
            <person name="Lindberg D.R."/>
            <person name="Seaver E.C."/>
            <person name="Weisblat D.A."/>
            <person name="Putnam N.H."/>
            <person name="Grigoriev I.V."/>
            <person name="Rokhsar D.S."/>
        </authorList>
    </citation>
    <scope>NUCLEOTIDE SEQUENCE</scope>
    <source>
        <strain evidence="3">I ESC-2004</strain>
    </source>
</reference>
<accession>R7VJ09</accession>
<dbReference type="Proteomes" id="UP000014760">
    <property type="component" value="Unassembled WGS sequence"/>
</dbReference>
<dbReference type="EMBL" id="AMQN01017503">
    <property type="status" value="NOT_ANNOTATED_CDS"/>
    <property type="molecule type" value="Genomic_DNA"/>
</dbReference>
<dbReference type="AlphaFoldDB" id="R7VJ09"/>
<evidence type="ECO:0000313" key="2">
    <source>
        <dbReference type="EnsemblMetazoa" id="CapteP202091"/>
    </source>
</evidence>
<sequence>MDRSQDELRRDDASTAFWCSSDVSREFQKSMRLVTKLSTSCSVTSSDLIYVQVKFQLRILDTAKVADRSTAQDDGASDADASLLIERPEDVFGPKKNDISLAFVELGHVPCHPLLDLRTAGICFSFNCRDEYQECARRSKVRGTANTTNQWNLQWNASAQCTQPR</sequence>
<protein>
    <submittedName>
        <fullName evidence="1 2">Uncharacterized protein</fullName>
    </submittedName>
</protein>
<dbReference type="EnsemblMetazoa" id="CapteT202091">
    <property type="protein sequence ID" value="CapteP202091"/>
    <property type="gene ID" value="CapteG202091"/>
</dbReference>
<dbReference type="HOGENOM" id="CLU_136980_0_0_1"/>
<name>R7VJ09_CAPTE</name>
<evidence type="ECO:0000313" key="3">
    <source>
        <dbReference type="Proteomes" id="UP000014760"/>
    </source>
</evidence>
<gene>
    <name evidence="1" type="ORF">CAPTEDRAFT_202091</name>
</gene>